<evidence type="ECO:0000313" key="4">
    <source>
        <dbReference type="Proteomes" id="UP000194236"/>
    </source>
</evidence>
<comment type="caution">
    <text evidence="3">The sequence shown here is derived from an EMBL/GenBank/DDBJ whole genome shotgun (WGS) entry which is preliminary data.</text>
</comment>
<dbReference type="GO" id="GO:0005085">
    <property type="term" value="F:guanyl-nucleotide exchange factor activity"/>
    <property type="evidence" value="ECO:0007669"/>
    <property type="project" value="TreeGrafter"/>
</dbReference>
<evidence type="ECO:0000313" key="3">
    <source>
        <dbReference type="EMBL" id="OTF83164.1"/>
    </source>
</evidence>
<dbReference type="Gene3D" id="2.130.10.30">
    <property type="entry name" value="Regulator of chromosome condensation 1/beta-lactamase-inhibitor protein II"/>
    <property type="match status" value="1"/>
</dbReference>
<dbReference type="AlphaFoldDB" id="A0A1Y3BT25"/>
<dbReference type="SUPFAM" id="SSF50985">
    <property type="entry name" value="RCC1/BLIP-II"/>
    <property type="match status" value="1"/>
</dbReference>
<organism evidence="3 4">
    <name type="scientific">Euroglyphus maynei</name>
    <name type="common">Mayne's house dust mite</name>
    <dbReference type="NCBI Taxonomy" id="6958"/>
    <lineage>
        <taxon>Eukaryota</taxon>
        <taxon>Metazoa</taxon>
        <taxon>Ecdysozoa</taxon>
        <taxon>Arthropoda</taxon>
        <taxon>Chelicerata</taxon>
        <taxon>Arachnida</taxon>
        <taxon>Acari</taxon>
        <taxon>Acariformes</taxon>
        <taxon>Sarcoptiformes</taxon>
        <taxon>Astigmata</taxon>
        <taxon>Psoroptidia</taxon>
        <taxon>Analgoidea</taxon>
        <taxon>Pyroglyphidae</taxon>
        <taxon>Pyroglyphinae</taxon>
        <taxon>Euroglyphus</taxon>
    </lineage>
</organism>
<feature type="region of interest" description="Disordered" evidence="2">
    <location>
        <begin position="118"/>
        <end position="139"/>
    </location>
</feature>
<feature type="non-terminal residue" evidence="3">
    <location>
        <position position="1"/>
    </location>
</feature>
<dbReference type="InterPro" id="IPR000408">
    <property type="entry name" value="Reg_chr_condens"/>
</dbReference>
<dbReference type="EMBL" id="MUJZ01004816">
    <property type="protein sequence ID" value="OTF83164.1"/>
    <property type="molecule type" value="Genomic_DNA"/>
</dbReference>
<keyword evidence="4" id="KW-1185">Reference proteome</keyword>
<evidence type="ECO:0000256" key="2">
    <source>
        <dbReference type="SAM" id="MobiDB-lite"/>
    </source>
</evidence>
<dbReference type="PANTHER" id="PTHR45982">
    <property type="entry name" value="REGULATOR OF CHROMOSOME CONDENSATION"/>
    <property type="match status" value="1"/>
</dbReference>
<reference evidence="3 4" key="1">
    <citation type="submission" date="2017-03" db="EMBL/GenBank/DDBJ databases">
        <title>Genome Survey of Euroglyphus maynei.</title>
        <authorList>
            <person name="Arlian L.G."/>
            <person name="Morgan M.S."/>
            <person name="Rider S.D."/>
        </authorList>
    </citation>
    <scope>NUCLEOTIDE SEQUENCE [LARGE SCALE GENOMIC DNA]</scope>
    <source>
        <strain evidence="3">Arlian Lab</strain>
        <tissue evidence="3">Whole body</tissue>
    </source>
</reference>
<dbReference type="OrthoDB" id="48314at2759"/>
<evidence type="ECO:0000256" key="1">
    <source>
        <dbReference type="PROSITE-ProRule" id="PRU00235"/>
    </source>
</evidence>
<protein>
    <submittedName>
        <fullName evidence="3">Uncharacterized protein</fullName>
    </submittedName>
</protein>
<dbReference type="PROSITE" id="PS00626">
    <property type="entry name" value="RCC1_2"/>
    <property type="match status" value="1"/>
</dbReference>
<dbReference type="PANTHER" id="PTHR45982:SF1">
    <property type="entry name" value="REGULATOR OF CHROMOSOME CONDENSATION"/>
    <property type="match status" value="1"/>
</dbReference>
<dbReference type="InterPro" id="IPR051553">
    <property type="entry name" value="Ran_GTPase-activating"/>
</dbReference>
<dbReference type="Pfam" id="PF13540">
    <property type="entry name" value="RCC1_2"/>
    <property type="match status" value="1"/>
</dbReference>
<name>A0A1Y3BT25_EURMA</name>
<gene>
    <name evidence="3" type="ORF">BLA29_008363</name>
</gene>
<dbReference type="InterPro" id="IPR009091">
    <property type="entry name" value="RCC1/BLIP-II"/>
</dbReference>
<dbReference type="PROSITE" id="PS50012">
    <property type="entry name" value="RCC1_3"/>
    <property type="match status" value="1"/>
</dbReference>
<dbReference type="GO" id="GO:0005737">
    <property type="term" value="C:cytoplasm"/>
    <property type="evidence" value="ECO:0007669"/>
    <property type="project" value="TreeGrafter"/>
</dbReference>
<accession>A0A1Y3BT25</accession>
<proteinExistence type="predicted"/>
<sequence length="214" mass="24595">GNGRDGQLGLLKQQQTQAEFEIQPILINDYDDEEDVDDIDDPRDHHQQNNRFIDIACGSFHSLALDYDGNVWGWGQNSNGQLFVQTNMTNMDDDLTVTLSHNDNDSMRSSKHISINLNSSSTSTSSNQMILTSGSSPKHHNRWKPSILFSIAEIIESQQQQQQQNDDDFTDWQIPFVDGDGDDCRNPMDRLQRKILLTILYYRHDLNLKSLIRR</sequence>
<feature type="repeat" description="RCC1" evidence="1">
    <location>
        <begin position="1"/>
        <end position="68"/>
    </location>
</feature>
<dbReference type="Proteomes" id="UP000194236">
    <property type="component" value="Unassembled WGS sequence"/>
</dbReference>
<feature type="compositionally biased region" description="Low complexity" evidence="2">
    <location>
        <begin position="118"/>
        <end position="127"/>
    </location>
</feature>